<feature type="compositionally biased region" description="Basic and acidic residues" evidence="1">
    <location>
        <begin position="24"/>
        <end position="51"/>
    </location>
</feature>
<dbReference type="AlphaFoldDB" id="A0A8J4U5Z6"/>
<evidence type="ECO:0000256" key="1">
    <source>
        <dbReference type="SAM" id="MobiDB-lite"/>
    </source>
</evidence>
<feature type="compositionally biased region" description="Basic and acidic residues" evidence="1">
    <location>
        <begin position="1"/>
        <end position="16"/>
    </location>
</feature>
<evidence type="ECO:0000313" key="2">
    <source>
        <dbReference type="EMBL" id="KAF5892842.1"/>
    </source>
</evidence>
<gene>
    <name evidence="2" type="ORF">DAT39_017456</name>
</gene>
<name>A0A8J4U5Z6_CLAMG</name>
<reference evidence="2" key="1">
    <citation type="submission" date="2020-07" db="EMBL/GenBank/DDBJ databases">
        <title>Clarias magur genome sequencing, assembly and annotation.</title>
        <authorList>
            <person name="Kushwaha B."/>
            <person name="Kumar R."/>
            <person name="Das P."/>
            <person name="Joshi C.G."/>
            <person name="Kumar D."/>
            <person name="Nagpure N.S."/>
            <person name="Pandey M."/>
            <person name="Agarwal S."/>
            <person name="Srivastava S."/>
            <person name="Singh M."/>
            <person name="Sahoo L."/>
            <person name="Jayasankar P."/>
            <person name="Meher P.K."/>
            <person name="Koringa P.G."/>
            <person name="Iquebal M.A."/>
            <person name="Das S.P."/>
            <person name="Bit A."/>
            <person name="Patnaik S."/>
            <person name="Patel N."/>
            <person name="Shah T.M."/>
            <person name="Hinsu A."/>
            <person name="Jena J.K."/>
        </authorList>
    </citation>
    <scope>NUCLEOTIDE SEQUENCE</scope>
    <source>
        <strain evidence="2">CIFAMagur01</strain>
        <tissue evidence="2">Testis</tissue>
    </source>
</reference>
<sequence>MPVESVEHSRLKEAHVTVHGRRVRQVEGETERQTGESETGGGRKRETDRREKWMPDTCSIATAYLLEWNRSTATPAILQWIFFTPASISCREMLSRQNSALRFIVWKTIMLLIS</sequence>
<keyword evidence="3" id="KW-1185">Reference proteome</keyword>
<organism evidence="2 3">
    <name type="scientific">Clarias magur</name>
    <name type="common">Asian catfish</name>
    <name type="synonym">Macropteronotus magur</name>
    <dbReference type="NCBI Taxonomy" id="1594786"/>
    <lineage>
        <taxon>Eukaryota</taxon>
        <taxon>Metazoa</taxon>
        <taxon>Chordata</taxon>
        <taxon>Craniata</taxon>
        <taxon>Vertebrata</taxon>
        <taxon>Euteleostomi</taxon>
        <taxon>Actinopterygii</taxon>
        <taxon>Neopterygii</taxon>
        <taxon>Teleostei</taxon>
        <taxon>Ostariophysi</taxon>
        <taxon>Siluriformes</taxon>
        <taxon>Clariidae</taxon>
        <taxon>Clarias</taxon>
    </lineage>
</organism>
<comment type="caution">
    <text evidence="2">The sequence shown here is derived from an EMBL/GenBank/DDBJ whole genome shotgun (WGS) entry which is preliminary data.</text>
</comment>
<protein>
    <submittedName>
        <fullName evidence="2">Uncharacterized protein</fullName>
    </submittedName>
</protein>
<accession>A0A8J4U5Z6</accession>
<evidence type="ECO:0000313" key="3">
    <source>
        <dbReference type="Proteomes" id="UP000727407"/>
    </source>
</evidence>
<dbReference type="EMBL" id="QNUK01000471">
    <property type="protein sequence ID" value="KAF5892842.1"/>
    <property type="molecule type" value="Genomic_DNA"/>
</dbReference>
<proteinExistence type="predicted"/>
<feature type="region of interest" description="Disordered" evidence="1">
    <location>
        <begin position="1"/>
        <end position="51"/>
    </location>
</feature>
<dbReference type="Proteomes" id="UP000727407">
    <property type="component" value="Unassembled WGS sequence"/>
</dbReference>